<keyword evidence="2" id="KW-1185">Reference proteome</keyword>
<comment type="caution">
    <text evidence="1">The sequence shown here is derived from an EMBL/GenBank/DDBJ whole genome shotgun (WGS) entry which is preliminary data.</text>
</comment>
<dbReference type="AlphaFoldDB" id="A0A7U7G9P9"/>
<evidence type="ECO:0000313" key="1">
    <source>
        <dbReference type="EMBL" id="CDH44231.1"/>
    </source>
</evidence>
<name>A0A7U7G9P9_9GAMM</name>
<dbReference type="EMBL" id="CBTK010000066">
    <property type="protein sequence ID" value="CDH44231.1"/>
    <property type="molecule type" value="Genomic_DNA"/>
</dbReference>
<gene>
    <name evidence="1" type="ORF">BN874_1580019</name>
</gene>
<protein>
    <submittedName>
        <fullName evidence="1">Uncharacterized protein</fullName>
    </submittedName>
</protein>
<reference evidence="1 2" key="1">
    <citation type="journal article" date="2014" name="ISME J.">
        <title>Candidatus Competibacter-lineage genomes retrieved from metagenomes reveal functional metabolic diversity.</title>
        <authorList>
            <person name="McIlroy S.J."/>
            <person name="Albertsen M."/>
            <person name="Andresen E.K."/>
            <person name="Saunders A.M."/>
            <person name="Kristiansen R."/>
            <person name="Stokholm-Bjerregaard M."/>
            <person name="Nielsen K.L."/>
            <person name="Nielsen P.H."/>
        </authorList>
    </citation>
    <scope>NUCLEOTIDE SEQUENCE [LARGE SCALE GENOMIC DNA]</scope>
    <source>
        <strain evidence="1 2">Run_B_J11</strain>
    </source>
</reference>
<proteinExistence type="predicted"/>
<accession>A0A7U7G9P9</accession>
<evidence type="ECO:0000313" key="2">
    <source>
        <dbReference type="Proteomes" id="UP000019184"/>
    </source>
</evidence>
<dbReference type="Proteomes" id="UP000019184">
    <property type="component" value="Unassembled WGS sequence"/>
</dbReference>
<sequence length="62" mass="6994">MGSLIHVRGIQYGLPNKAGAPGQPQQSFHLTCDAHDFRFLLFLRTRESSNPMKKIRNLLSQA</sequence>
<organism evidence="1 2">
    <name type="scientific">Candidatus Contendobacter odensis Run_B_J11</name>
    <dbReference type="NCBI Taxonomy" id="1400861"/>
    <lineage>
        <taxon>Bacteria</taxon>
        <taxon>Pseudomonadati</taxon>
        <taxon>Pseudomonadota</taxon>
        <taxon>Gammaproteobacteria</taxon>
        <taxon>Candidatus Competibacteraceae</taxon>
        <taxon>Candidatus Contendibacter</taxon>
    </lineage>
</organism>